<accession>A0A6J5SKQ6</accession>
<evidence type="ECO:0000313" key="3">
    <source>
        <dbReference type="EMBL" id="CAB4191128.1"/>
    </source>
</evidence>
<dbReference type="EMBL" id="LR797429">
    <property type="protein sequence ID" value="CAB4215478.1"/>
    <property type="molecule type" value="Genomic_DNA"/>
</dbReference>
<evidence type="ECO:0000256" key="1">
    <source>
        <dbReference type="SAM" id="Phobius"/>
    </source>
</evidence>
<evidence type="ECO:0000313" key="2">
    <source>
        <dbReference type="EMBL" id="CAB4173517.1"/>
    </source>
</evidence>
<keyword evidence="1" id="KW-1133">Transmembrane helix</keyword>
<evidence type="ECO:0000313" key="4">
    <source>
        <dbReference type="EMBL" id="CAB4215478.1"/>
    </source>
</evidence>
<keyword evidence="1" id="KW-0472">Membrane</keyword>
<feature type="transmembrane region" description="Helical" evidence="1">
    <location>
        <begin position="31"/>
        <end position="55"/>
    </location>
</feature>
<gene>
    <name evidence="3" type="ORF">UFOVP1228_10</name>
    <name evidence="4" type="ORF">UFOVP1481_28</name>
    <name evidence="2" type="ORF">UFOVP956_10</name>
</gene>
<proteinExistence type="predicted"/>
<feature type="transmembrane region" description="Helical" evidence="1">
    <location>
        <begin position="7"/>
        <end position="25"/>
    </location>
</feature>
<dbReference type="EMBL" id="LR797176">
    <property type="protein sequence ID" value="CAB4191128.1"/>
    <property type="molecule type" value="Genomic_DNA"/>
</dbReference>
<organism evidence="4">
    <name type="scientific">uncultured Caudovirales phage</name>
    <dbReference type="NCBI Taxonomy" id="2100421"/>
    <lineage>
        <taxon>Viruses</taxon>
        <taxon>Duplodnaviria</taxon>
        <taxon>Heunggongvirae</taxon>
        <taxon>Uroviricota</taxon>
        <taxon>Caudoviricetes</taxon>
        <taxon>Peduoviridae</taxon>
        <taxon>Maltschvirus</taxon>
        <taxon>Maltschvirus maltsch</taxon>
    </lineage>
</organism>
<keyword evidence="1" id="KW-0812">Transmembrane</keyword>
<sequence>MEKHEVIAAAIITTPIALILLFVWWAGGMTILGQIILTVLGTLTITGFLPLYLIASMVDFIAKFQTTTGDAEAEG</sequence>
<reference evidence="4" key="1">
    <citation type="submission" date="2020-05" db="EMBL/GenBank/DDBJ databases">
        <authorList>
            <person name="Chiriac C."/>
            <person name="Salcher M."/>
            <person name="Ghai R."/>
            <person name="Kavagutti S V."/>
        </authorList>
    </citation>
    <scope>NUCLEOTIDE SEQUENCE</scope>
</reference>
<dbReference type="EMBL" id="LR796902">
    <property type="protein sequence ID" value="CAB4173517.1"/>
    <property type="molecule type" value="Genomic_DNA"/>
</dbReference>
<protein>
    <submittedName>
        <fullName evidence="4">Uncharacterized protein</fullName>
    </submittedName>
</protein>
<name>A0A6J5SKQ6_9CAUD</name>